<dbReference type="EMBL" id="UHDT01000001">
    <property type="protein sequence ID" value="SUM56426.1"/>
    <property type="molecule type" value="Genomic_DNA"/>
</dbReference>
<evidence type="ECO:0000313" key="4">
    <source>
        <dbReference type="Proteomes" id="UP000254100"/>
    </source>
</evidence>
<dbReference type="RefSeq" id="WP_044358979.1">
    <property type="nucleotide sequence ID" value="NZ_JXWY01000012.1"/>
</dbReference>
<dbReference type="AlphaFoldDB" id="A0A0D6XRQ4"/>
<protein>
    <submittedName>
        <fullName evidence="2">Putative DNA binding protein</fullName>
    </submittedName>
    <submittedName>
        <fullName evidence="1">Transcriptional regulator</fullName>
    </submittedName>
</protein>
<dbReference type="Proteomes" id="UP000254100">
    <property type="component" value="Unassembled WGS sequence"/>
</dbReference>
<evidence type="ECO:0000313" key="2">
    <source>
        <dbReference type="EMBL" id="SUM56426.1"/>
    </source>
</evidence>
<sequence>MDRAFRILTIYNLLLQHKAVNKKALVLELNSSPRTIQRDIDDIRNFLYESKDWIGIENEITYDYKSESYTLRHNENEKDHHMYDILASLYATTPTLSRYFYQYLKLLITQHHSDNQATLLKYLRNFEVDDSKPVVSSLSLAFRALNEHKYLQYNRNLLLPLAINYQRFSFYLVYELNKNVRMTDINKMALTLTNKTFDEQQQPTHYYITFEIDRDVWSEIHRYYHIHVVESYDENNLIVTFKMTRFEAIELCFMYRSSIRIIAPSELKEEVIDELLRLQSTYLKQHIHN</sequence>
<accession>A0A0D6XRQ4</accession>
<name>A0A0D6XRQ4_9STAP</name>
<keyword evidence="3" id="KW-1185">Reference proteome</keyword>
<organism evidence="2 4">
    <name type="scientific">Staphylococcus microti</name>
    <dbReference type="NCBI Taxonomy" id="569857"/>
    <lineage>
        <taxon>Bacteria</taxon>
        <taxon>Bacillati</taxon>
        <taxon>Bacillota</taxon>
        <taxon>Bacilli</taxon>
        <taxon>Bacillales</taxon>
        <taxon>Staphylococcaceae</taxon>
        <taxon>Staphylococcus</taxon>
    </lineage>
</organism>
<evidence type="ECO:0000313" key="3">
    <source>
        <dbReference type="Proteomes" id="UP000032366"/>
    </source>
</evidence>
<reference evidence="1 3" key="1">
    <citation type="submission" date="2015-01" db="EMBL/GenBank/DDBJ databases">
        <authorList>
            <person name="Guo J."/>
        </authorList>
    </citation>
    <scope>NUCLEOTIDE SEQUENCE [LARGE SCALE GENOMIC DNA]</scope>
    <source>
        <strain evidence="1 3">DSM 22147</strain>
    </source>
</reference>
<dbReference type="Proteomes" id="UP000032366">
    <property type="component" value="Unassembled WGS sequence"/>
</dbReference>
<gene>
    <name evidence="2" type="ORF">NCTC13832_00055</name>
    <name evidence="1" type="ORF">TP70_02080</name>
</gene>
<dbReference type="EMBL" id="JXWY01000012">
    <property type="protein sequence ID" value="KIX91484.1"/>
    <property type="molecule type" value="Genomic_DNA"/>
</dbReference>
<proteinExistence type="predicted"/>
<reference evidence="2 4" key="2">
    <citation type="submission" date="2018-06" db="EMBL/GenBank/DDBJ databases">
        <authorList>
            <consortium name="Pathogen Informatics"/>
            <person name="Doyle S."/>
        </authorList>
    </citation>
    <scope>NUCLEOTIDE SEQUENCE [LARGE SCALE GENOMIC DNA]</scope>
    <source>
        <strain evidence="2 4">NCTC13832</strain>
    </source>
</reference>
<dbReference type="STRING" id="569857.TP70_02080"/>
<evidence type="ECO:0000313" key="1">
    <source>
        <dbReference type="EMBL" id="KIX91484.1"/>
    </source>
</evidence>
<dbReference type="OrthoDB" id="86031at2"/>